<protein>
    <submittedName>
        <fullName evidence="1">Uncharacterized protein</fullName>
    </submittedName>
</protein>
<evidence type="ECO:0000313" key="1">
    <source>
        <dbReference type="EMBL" id="KAF4656612.1"/>
    </source>
</evidence>
<sequence>MIVRKCPLRSFASSTKNPRVSSSKAISDAAYLCNRVHHLATSGSRTDGHGHTGGNSRKHAAIGIMRQLEDLLVDDPSSQRFRGVVADRLGNREIGKLLAGAATLKAAVPPKLLSEVLANHWLPGLITQLESSETCSNDLGSSLCIVLSALSRIKQQHPKTTMVSEDLLARVASLIEDSLTDGHLSTKDICSLLLYLSRLGYTSAAMFGSVVEKLDQDSLSCRDLADLLQAFSNADLISIQLLSNTLPHGLRLLTELRQSISSAMPLRDLSIVASAYSKSASHLPATDVRPFFESLRCILTGELTQLGTKCSVKDAIAFLVAFSRVGVDDDKLYQNLLTSIVLPEMATLDVRSAGYVLSAYTTVECQRRRRFQLQGLEETSNGPTGITGELRAALRAKASSLAAGVSAGAATEQVRVLVNYAYEFSRLDAGTGDEAEVMRLLETAICKAISGRIPNPHVLALAASAYSGMAESQLMEARLPESLATPQEGCNPLGYFSSRDLSIIASAAVKHSQLTGSTGLLDLIVSYVKEDLLSSAKSCMLSTADLATLAETLSPVDPEIVETLMAFSAKTVTSNCETAAPEKGEINALCDASLQSGALIPRLREIVDPAKSARVPPWTLEESSSILRCLVSLGCFGGHMLSSATQVAAVSRITSVVEASSVHEGIKDNSALPPWSSLVSSCCSLLLEHSDQETFDRGVLSKVLHIPADLKVALKRLLLALAGSAVSLEANPTKAIYLMWPILQAVSSLDSSIDRAMHLETCGVINHINALLGRLQDEPNRMPSPRYAALALHSLANLRFNRIPPDSLSVLLKSLNAPGHGHERLRQASPGDVSRALYALARLGLAAPAFSRSLHQCRFRTPWELTTVLHGLALLDLESSRVYVEAVRLASESRSPTAVRAQARQILTYHLATHNSTVGPLEQNLELLRSALRLFNEVNSVRNGQYASSSEMHSSLCEALRSSGITNAVVSSEVPAGPYQIDSVITMQLS</sequence>
<dbReference type="EMBL" id="JAAPAO010000587">
    <property type="protein sequence ID" value="KAF4656612.1"/>
    <property type="molecule type" value="Genomic_DNA"/>
</dbReference>
<dbReference type="OrthoDB" id="10382292at2759"/>
<reference evidence="1 2" key="1">
    <citation type="submission" date="2020-04" db="EMBL/GenBank/DDBJ databases">
        <title>Perkinsus chesapeaki whole genome sequence.</title>
        <authorList>
            <person name="Bogema D.R."/>
        </authorList>
    </citation>
    <scope>NUCLEOTIDE SEQUENCE [LARGE SCALE GENOMIC DNA]</scope>
    <source>
        <strain evidence="1">ATCC PRA-425</strain>
    </source>
</reference>
<dbReference type="AlphaFoldDB" id="A0A7J6LBL4"/>
<name>A0A7J6LBL4_PERCH</name>
<accession>A0A7J6LBL4</accession>
<organism evidence="1 2">
    <name type="scientific">Perkinsus chesapeaki</name>
    <name type="common">Clam parasite</name>
    <name type="synonym">Perkinsus andrewsi</name>
    <dbReference type="NCBI Taxonomy" id="330153"/>
    <lineage>
        <taxon>Eukaryota</taxon>
        <taxon>Sar</taxon>
        <taxon>Alveolata</taxon>
        <taxon>Perkinsozoa</taxon>
        <taxon>Perkinsea</taxon>
        <taxon>Perkinsida</taxon>
        <taxon>Perkinsidae</taxon>
        <taxon>Perkinsus</taxon>
    </lineage>
</organism>
<comment type="caution">
    <text evidence="1">The sequence shown here is derived from an EMBL/GenBank/DDBJ whole genome shotgun (WGS) entry which is preliminary data.</text>
</comment>
<dbReference type="Proteomes" id="UP000591131">
    <property type="component" value="Unassembled WGS sequence"/>
</dbReference>
<gene>
    <name evidence="1" type="ORF">FOL47_008834</name>
</gene>
<proteinExistence type="predicted"/>
<keyword evidence="2" id="KW-1185">Reference proteome</keyword>
<evidence type="ECO:0000313" key="2">
    <source>
        <dbReference type="Proteomes" id="UP000591131"/>
    </source>
</evidence>